<sequence length="200" mass="24172">MTFIKENFQRYYLIILAIKGNLTKKILEIKKSYQQQNKSNFFNGKANMGHTIKQQGKWIATWKGEIIQEVDEYYENELKLGQLKQPSKNYWRQCIQNSQAQLYEKGEYYLDQILGDGIISMITKLWMIINQFISRGESYDYGNGKIKISYWIDSHDRFSNYRQLAHNGRWEIEYRYDNNHPFSKMQKILINWGQRQRIIR</sequence>
<dbReference type="Proteomes" id="UP000688137">
    <property type="component" value="Unassembled WGS sequence"/>
</dbReference>
<evidence type="ECO:0000313" key="1">
    <source>
        <dbReference type="EMBL" id="CAD8085145.1"/>
    </source>
</evidence>
<proteinExistence type="predicted"/>
<evidence type="ECO:0000313" key="2">
    <source>
        <dbReference type="Proteomes" id="UP000688137"/>
    </source>
</evidence>
<name>A0A8S1N7D2_PARPR</name>
<accession>A0A8S1N7D2</accession>
<dbReference type="EMBL" id="CAJJDM010000076">
    <property type="protein sequence ID" value="CAD8085145.1"/>
    <property type="molecule type" value="Genomic_DNA"/>
</dbReference>
<keyword evidence="2" id="KW-1185">Reference proteome</keyword>
<reference evidence="1" key="1">
    <citation type="submission" date="2021-01" db="EMBL/GenBank/DDBJ databases">
        <authorList>
            <consortium name="Genoscope - CEA"/>
            <person name="William W."/>
        </authorList>
    </citation>
    <scope>NUCLEOTIDE SEQUENCE</scope>
</reference>
<comment type="caution">
    <text evidence="1">The sequence shown here is derived from an EMBL/GenBank/DDBJ whole genome shotgun (WGS) entry which is preliminary data.</text>
</comment>
<protein>
    <submittedName>
        <fullName evidence="1">Uncharacterized protein</fullName>
    </submittedName>
</protein>
<gene>
    <name evidence="1" type="ORF">PPRIM_AZ9-3.1.T0730193</name>
</gene>
<organism evidence="1 2">
    <name type="scientific">Paramecium primaurelia</name>
    <dbReference type="NCBI Taxonomy" id="5886"/>
    <lineage>
        <taxon>Eukaryota</taxon>
        <taxon>Sar</taxon>
        <taxon>Alveolata</taxon>
        <taxon>Ciliophora</taxon>
        <taxon>Intramacronucleata</taxon>
        <taxon>Oligohymenophorea</taxon>
        <taxon>Peniculida</taxon>
        <taxon>Parameciidae</taxon>
        <taxon>Paramecium</taxon>
    </lineage>
</organism>
<dbReference type="AlphaFoldDB" id="A0A8S1N7D2"/>